<feature type="transmembrane region" description="Helical" evidence="1">
    <location>
        <begin position="258"/>
        <end position="276"/>
    </location>
</feature>
<evidence type="ECO:0000256" key="1">
    <source>
        <dbReference type="SAM" id="Phobius"/>
    </source>
</evidence>
<gene>
    <name evidence="2" type="ORF">JL2886_00991</name>
    <name evidence="3" type="ORF">PXK24_09385</name>
</gene>
<feature type="transmembrane region" description="Helical" evidence="1">
    <location>
        <begin position="227"/>
        <end position="246"/>
    </location>
</feature>
<proteinExistence type="predicted"/>
<dbReference type="PATRIC" id="fig|60890.4.peg.964"/>
<dbReference type="Proteomes" id="UP000092565">
    <property type="component" value="Chromosome"/>
</dbReference>
<keyword evidence="1" id="KW-0812">Transmembrane</keyword>
<feature type="transmembrane region" description="Helical" evidence="1">
    <location>
        <begin position="160"/>
        <end position="182"/>
    </location>
</feature>
<accession>A0A1B0ZP06</accession>
<organism evidence="2 4">
    <name type="scientific">Phaeobacter gallaeciensis</name>
    <dbReference type="NCBI Taxonomy" id="60890"/>
    <lineage>
        <taxon>Bacteria</taxon>
        <taxon>Pseudomonadati</taxon>
        <taxon>Pseudomonadota</taxon>
        <taxon>Alphaproteobacteria</taxon>
        <taxon>Rhodobacterales</taxon>
        <taxon>Roseobacteraceae</taxon>
        <taxon>Phaeobacter</taxon>
    </lineage>
</organism>
<evidence type="ECO:0008006" key="6">
    <source>
        <dbReference type="Google" id="ProtNLM"/>
    </source>
</evidence>
<feature type="transmembrane region" description="Helical" evidence="1">
    <location>
        <begin position="40"/>
        <end position="58"/>
    </location>
</feature>
<keyword evidence="4" id="KW-1185">Reference proteome</keyword>
<dbReference type="OrthoDB" id="8477735at2"/>
<feature type="transmembrane region" description="Helical" evidence="1">
    <location>
        <begin position="194"/>
        <end position="215"/>
    </location>
</feature>
<dbReference type="InterPro" id="IPR038770">
    <property type="entry name" value="Na+/solute_symporter_sf"/>
</dbReference>
<dbReference type="EMBL" id="CP015124">
    <property type="protein sequence ID" value="ANP35913.1"/>
    <property type="molecule type" value="Genomic_DNA"/>
</dbReference>
<evidence type="ECO:0000313" key="2">
    <source>
        <dbReference type="EMBL" id="ANP35913.1"/>
    </source>
</evidence>
<evidence type="ECO:0000313" key="4">
    <source>
        <dbReference type="Proteomes" id="UP000092565"/>
    </source>
</evidence>
<sequence length="314" mass="33343">MLTALAFVARHGRAALVLGLVAGLFLPDLARLLRPWLPQMVAGLLFLTAFRIGARAALGGLSEGLSSLRAVLVLQLMLPLAALLLLWLTGLAGTPAAIALVLMLSAPSVTGAPNITLLLGHAPEPAFRVLVLGTALMPLTVIPVFLLVPDLGGLEAVLWATLRLIGTIALTVITAFALRHLVRPDLRQEQVQALDGMTTLALAVIVVGLMAALGPTLRQDPLLVAKWMTFALAANFGMQLLTYAVLRRRGHEAVAAPYAVVAGNRNFALFLIALPASTTDPLLIFLGCYQVPMYLTAVVMHRVYARSRPEKKAG</sequence>
<feature type="transmembrane region" description="Helical" evidence="1">
    <location>
        <begin position="70"/>
        <end position="90"/>
    </location>
</feature>
<feature type="transmembrane region" description="Helical" evidence="1">
    <location>
        <begin position="282"/>
        <end position="304"/>
    </location>
</feature>
<evidence type="ECO:0000313" key="3">
    <source>
        <dbReference type="EMBL" id="MDE4165905.1"/>
    </source>
</evidence>
<feature type="transmembrane region" description="Helical" evidence="1">
    <location>
        <begin position="126"/>
        <end position="148"/>
    </location>
</feature>
<name>A0A1B0ZP06_9RHOB</name>
<dbReference type="RefSeq" id="WP_065270972.1">
    <property type="nucleotide sequence ID" value="NZ_CP015124.1"/>
</dbReference>
<protein>
    <recommendedName>
        <fullName evidence="6">Bile acid:sodium symporter</fullName>
    </recommendedName>
</protein>
<dbReference type="AlphaFoldDB" id="A0A1B0ZP06"/>
<reference evidence="3 5" key="2">
    <citation type="submission" date="2023-02" db="EMBL/GenBank/DDBJ databases">
        <title>Population genomics of bacteria associated with diatom.</title>
        <authorList>
            <person name="Xie J."/>
            <person name="Wang H."/>
        </authorList>
    </citation>
    <scope>NUCLEOTIDE SEQUENCE [LARGE SCALE GENOMIC DNA]</scope>
    <source>
        <strain evidence="3 5">PT47_8</strain>
    </source>
</reference>
<evidence type="ECO:0000313" key="5">
    <source>
        <dbReference type="Proteomes" id="UP001218364"/>
    </source>
</evidence>
<keyword evidence="1" id="KW-1133">Transmembrane helix</keyword>
<reference evidence="2 4" key="1">
    <citation type="submission" date="2016-04" db="EMBL/GenBank/DDBJ databases">
        <authorList>
            <person name="Evans L.H."/>
            <person name="Alamgir A."/>
            <person name="Owens N."/>
            <person name="Weber N.D."/>
            <person name="Virtaneva K."/>
            <person name="Barbian K."/>
            <person name="Babar A."/>
            <person name="Rosenke K."/>
        </authorList>
    </citation>
    <scope>NUCLEOTIDE SEQUENCE [LARGE SCALE GENOMIC DNA]</scope>
    <source>
        <strain evidence="2 4">JL2886</strain>
    </source>
</reference>
<feature type="transmembrane region" description="Helical" evidence="1">
    <location>
        <begin position="96"/>
        <end position="119"/>
    </location>
</feature>
<dbReference type="EMBL" id="JARCJK010000003">
    <property type="protein sequence ID" value="MDE4165905.1"/>
    <property type="molecule type" value="Genomic_DNA"/>
</dbReference>
<dbReference type="Gene3D" id="1.20.1530.20">
    <property type="match status" value="1"/>
</dbReference>
<keyword evidence="1" id="KW-0472">Membrane</keyword>
<dbReference type="Proteomes" id="UP001218364">
    <property type="component" value="Unassembled WGS sequence"/>
</dbReference>